<sequence>MRSPAAPTKLYTPGQTTTLPQVDINAAKDPLEVTYAVTTGEGNLTATASSGATVTGSGTKTLKVTGPQAGVNPTLHSVAYVSPANEATGSVEISVRVKDGDNQVGSMCNAANGITLISSTASKTPNKPKATVCIKGSGGSIRLFLNGNALHPDPVQYAGSILATLQSLASSINGNTSATPPITASVNSSALTMVLTVGVATSGFNGMSVTAQTTGSMALDSNCGNKFEGGTDGGPTSLSEWFDDFLEKDLQNLLGQAAGTFATGLLFSHILPNESDVQIKLPSELFETESEIRISFLVEGMVLKVPNTYDANTHSYGGGWDGVTFKDAVTDDPCWIFRDYLTNKRYGCGNDLPLTPAQQRTLDQDLYRISQYGNQAVDSGRRENGAVVMEPRYTCNTVLTGGMSKIEILQAIASVFNGQMVVGGFGVRVFADMPTSTKLLVNQTNVHKDGFSYSGGSIRNLYNVAMVKWNNPAKFYALDFTRSEDRPSVLRYGEKIIEEVAFGCTSAGQAVRKGNWLLATEKANPLLVTYRAGLDHSQVIPGDVVMIEDSDITLSPRSGRVTSTVTTHVTFDAPITIPASGTWSIHVMIPDGTIATRQIASWRDSAGATVGSGVAYGCNLASALPAVPVNRAVYNITGTAATGPFAPRLFRVLKVTEHREFGYDVVAQAYDPNKYAAIEQNVLVSA</sequence>
<keyword evidence="2" id="KW-0614">Plasmid</keyword>
<dbReference type="PANTHER" id="PTHR36251:SF2">
    <property type="entry name" value="GIFSY-2 PROPHAGE HOST SPECIFICITY PROTEIN J, PHAGE LAMBDA"/>
    <property type="match status" value="1"/>
</dbReference>
<gene>
    <name evidence="2" type="ORF">AZOBR_p270208</name>
</gene>
<dbReference type="Proteomes" id="UP000007319">
    <property type="component" value="Plasmid AZOBR_p2"/>
</dbReference>
<dbReference type="RefSeq" id="WP_014242346.1">
    <property type="nucleotide sequence ID" value="NC_016618.1"/>
</dbReference>
<geneLocation type="plasmid" evidence="2 3">
    <name>AZOBR_p2</name>
</geneLocation>
<evidence type="ECO:0000259" key="1">
    <source>
        <dbReference type="Pfam" id="PF13550"/>
    </source>
</evidence>
<dbReference type="InterPro" id="IPR053171">
    <property type="entry name" value="Viral_Tip_Attach_Protein"/>
</dbReference>
<dbReference type="KEGG" id="abs:AZOBR_p270208"/>
<evidence type="ECO:0000313" key="2">
    <source>
        <dbReference type="EMBL" id="CCD02012.1"/>
    </source>
</evidence>
<dbReference type="AlphaFoldDB" id="A0A9P1JY49"/>
<proteinExistence type="predicted"/>
<name>A0A9P1JY49_9PROT</name>
<organism evidence="2 3">
    <name type="scientific">Azospirillum baldaniorum</name>
    <dbReference type="NCBI Taxonomy" id="1064539"/>
    <lineage>
        <taxon>Bacteria</taxon>
        <taxon>Pseudomonadati</taxon>
        <taxon>Pseudomonadota</taxon>
        <taxon>Alphaproteobacteria</taxon>
        <taxon>Rhodospirillales</taxon>
        <taxon>Azospirillaceae</taxon>
        <taxon>Azospirillum</taxon>
    </lineage>
</organism>
<dbReference type="PANTHER" id="PTHR36251">
    <property type="entry name" value="FELS-1 PROPHAGE HOST SPECIFICITY PROTEIN-RELATED"/>
    <property type="match status" value="1"/>
</dbReference>
<protein>
    <recommendedName>
        <fullName evidence="1">Tip attachment protein J domain-containing protein</fullName>
    </recommendedName>
</protein>
<dbReference type="Pfam" id="PF13550">
    <property type="entry name" value="Phage-tail_3"/>
    <property type="match status" value="1"/>
</dbReference>
<dbReference type="EMBL" id="HE577329">
    <property type="protein sequence ID" value="CCD02012.1"/>
    <property type="molecule type" value="Genomic_DNA"/>
</dbReference>
<evidence type="ECO:0000313" key="3">
    <source>
        <dbReference type="Proteomes" id="UP000007319"/>
    </source>
</evidence>
<reference evidence="2 3" key="1">
    <citation type="journal article" date="2011" name="PLoS Genet.">
        <title>Azospirillum genomes reveal transition of bacteria from aquatic to terrestrial environments.</title>
        <authorList>
            <person name="Wisniewski-Dye F."/>
            <person name="Borziak K."/>
            <person name="Khalsa-Moyers G."/>
            <person name="Alexandre G."/>
            <person name="Sukharnikov L.O."/>
            <person name="Wuichet K."/>
            <person name="Hurst G.B."/>
            <person name="McDonald W.H."/>
            <person name="Robertson J.S."/>
            <person name="Barbe V."/>
            <person name="Calteau A."/>
            <person name="Rouy Z."/>
            <person name="Mangenot S."/>
            <person name="Prigent-Combaret C."/>
            <person name="Normand P."/>
            <person name="Boyer M."/>
            <person name="Siguier P."/>
            <person name="Dessaux Y."/>
            <person name="Elmerich C."/>
            <person name="Condemine G."/>
            <person name="Krishnen G."/>
            <person name="Kennedy I."/>
            <person name="Paterson A.H."/>
            <person name="Gonzalez V."/>
            <person name="Mavingui P."/>
            <person name="Zhulin I.B."/>
        </authorList>
    </citation>
    <scope>NUCLEOTIDE SEQUENCE [LARGE SCALE GENOMIC DNA]</scope>
    <source>
        <strain evidence="2 3">Sp245</strain>
    </source>
</reference>
<keyword evidence="3" id="KW-1185">Reference proteome</keyword>
<accession>A0A9P1JY49</accession>
<feature type="domain" description="Tip attachment protein J" evidence="1">
    <location>
        <begin position="402"/>
        <end position="554"/>
    </location>
</feature>
<dbReference type="InterPro" id="IPR032876">
    <property type="entry name" value="J_dom"/>
</dbReference>